<dbReference type="Proteomes" id="UP001548713">
    <property type="component" value="Unassembled WGS sequence"/>
</dbReference>
<protein>
    <submittedName>
        <fullName evidence="2">DUF4142 domain-containing protein</fullName>
    </submittedName>
</protein>
<dbReference type="RefSeq" id="WP_353985144.1">
    <property type="nucleotide sequence ID" value="NZ_JBEWLY010000023.1"/>
</dbReference>
<comment type="caution">
    <text evidence="2">The sequence shown here is derived from an EMBL/GenBank/DDBJ whole genome shotgun (WGS) entry which is preliminary data.</text>
</comment>
<dbReference type="InterPro" id="IPR012347">
    <property type="entry name" value="Ferritin-like"/>
</dbReference>
<dbReference type="Pfam" id="PF13628">
    <property type="entry name" value="DUF4142"/>
    <property type="match status" value="1"/>
</dbReference>
<keyword evidence="3" id="KW-1185">Reference proteome</keyword>
<proteinExistence type="predicted"/>
<dbReference type="Gene3D" id="1.20.1260.10">
    <property type="match status" value="1"/>
</dbReference>
<accession>A0ABV2D461</accession>
<gene>
    <name evidence="2" type="ORF">ABVV53_14540</name>
</gene>
<dbReference type="EMBL" id="JBEWLY010000023">
    <property type="protein sequence ID" value="MET1756659.1"/>
    <property type="molecule type" value="Genomic_DNA"/>
</dbReference>
<dbReference type="PANTHER" id="PTHR38593">
    <property type="entry name" value="BLR2558 PROTEIN"/>
    <property type="match status" value="1"/>
</dbReference>
<dbReference type="InterPro" id="IPR025419">
    <property type="entry name" value="DUF4142"/>
</dbReference>
<reference evidence="2 3" key="1">
    <citation type="submission" date="2024-07" db="EMBL/GenBank/DDBJ databases">
        <title>Novosphingobium kalidii RD2P27.</title>
        <authorList>
            <person name="Sun J.-Q."/>
        </authorList>
    </citation>
    <scope>NUCLEOTIDE SEQUENCE [LARGE SCALE GENOMIC DNA]</scope>
    <source>
        <strain evidence="2 3">RD2P27</strain>
    </source>
</reference>
<name>A0ABV2D461_9SPHN</name>
<evidence type="ECO:0000313" key="3">
    <source>
        <dbReference type="Proteomes" id="UP001548713"/>
    </source>
</evidence>
<dbReference type="PANTHER" id="PTHR38593:SF1">
    <property type="entry name" value="BLR2558 PROTEIN"/>
    <property type="match status" value="1"/>
</dbReference>
<evidence type="ECO:0000313" key="2">
    <source>
        <dbReference type="EMBL" id="MET1756659.1"/>
    </source>
</evidence>
<evidence type="ECO:0000259" key="1">
    <source>
        <dbReference type="Pfam" id="PF13628"/>
    </source>
</evidence>
<sequence>MAGTLKHTLDKVTDVVGGTAGKMNASAVTSADSFLENATIGNRYEIEAARVALKRSASEPIKLFAQKMILDHTTAKHQMSSALEMSETKGVTTPPQTLDTRRETMLKHLVEAPNGSFDSTYVDQQVLAHEETETLMRTYAHSGDNPQLRSVALGTLPVVQRHLRHAKMLKEQHAA</sequence>
<organism evidence="2 3">
    <name type="scientific">Novosphingobium kalidii</name>
    <dbReference type="NCBI Taxonomy" id="3230299"/>
    <lineage>
        <taxon>Bacteria</taxon>
        <taxon>Pseudomonadati</taxon>
        <taxon>Pseudomonadota</taxon>
        <taxon>Alphaproteobacteria</taxon>
        <taxon>Sphingomonadales</taxon>
        <taxon>Sphingomonadaceae</taxon>
        <taxon>Novosphingobium</taxon>
    </lineage>
</organism>
<feature type="domain" description="DUF4142" evidence="1">
    <location>
        <begin position="31"/>
        <end position="169"/>
    </location>
</feature>